<gene>
    <name evidence="3" type="ORF">BSP0115_LOCUS3493</name>
</gene>
<organism evidence="3">
    <name type="scientific">Bicosoecida sp. CB-2014</name>
    <dbReference type="NCBI Taxonomy" id="1486930"/>
    <lineage>
        <taxon>Eukaryota</taxon>
        <taxon>Sar</taxon>
        <taxon>Stramenopiles</taxon>
        <taxon>Bigyra</taxon>
        <taxon>Opalozoa</taxon>
        <taxon>Bicosoecida</taxon>
    </lineage>
</organism>
<dbReference type="EMBL" id="HBFS01005177">
    <property type="protein sequence ID" value="CAD8910289.1"/>
    <property type="molecule type" value="Transcribed_RNA"/>
</dbReference>
<feature type="signal peptide" evidence="2">
    <location>
        <begin position="1"/>
        <end position="39"/>
    </location>
</feature>
<keyword evidence="1" id="KW-1133">Transmembrane helix</keyword>
<evidence type="ECO:0000256" key="1">
    <source>
        <dbReference type="SAM" id="Phobius"/>
    </source>
</evidence>
<sequence length="228" mass="24244">MAPSMAPRRRRRATAAAATRWACMAVSVAAALMAPRALGQPSQCTDVPEVTPPCRTSFTAYTDDQTYLNARNAFEAANANCYNQQCQSSGQTTCTGDCDAGMDAFSDACGAMGGQVCEGQWTRIAHQGSDNEATYLLTVYDCFPTTCDDNDVGIYAQCDSVRNCATDMSCQLSYSCGKLGAGAIVAIIVGVLATVGLGVGAWLWMKRRAQLRSSEAGKLLEEHQESTL</sequence>
<evidence type="ECO:0000313" key="3">
    <source>
        <dbReference type="EMBL" id="CAD8910289.1"/>
    </source>
</evidence>
<proteinExistence type="predicted"/>
<evidence type="ECO:0000256" key="2">
    <source>
        <dbReference type="SAM" id="SignalP"/>
    </source>
</evidence>
<accession>A0A7S1G4P6</accession>
<reference evidence="3" key="1">
    <citation type="submission" date="2021-01" db="EMBL/GenBank/DDBJ databases">
        <authorList>
            <person name="Corre E."/>
            <person name="Pelletier E."/>
            <person name="Niang G."/>
            <person name="Scheremetjew M."/>
            <person name="Finn R."/>
            <person name="Kale V."/>
            <person name="Holt S."/>
            <person name="Cochrane G."/>
            <person name="Meng A."/>
            <person name="Brown T."/>
            <person name="Cohen L."/>
        </authorList>
    </citation>
    <scope>NUCLEOTIDE SEQUENCE</scope>
    <source>
        <strain evidence="3">Ms1</strain>
    </source>
</reference>
<keyword evidence="1" id="KW-0812">Transmembrane</keyword>
<feature type="chain" id="PRO_5030940822" evidence="2">
    <location>
        <begin position="40"/>
        <end position="228"/>
    </location>
</feature>
<protein>
    <submittedName>
        <fullName evidence="3">Uncharacterized protein</fullName>
    </submittedName>
</protein>
<feature type="transmembrane region" description="Helical" evidence="1">
    <location>
        <begin position="179"/>
        <end position="204"/>
    </location>
</feature>
<name>A0A7S1G4P6_9STRA</name>
<keyword evidence="2" id="KW-0732">Signal</keyword>
<dbReference type="AlphaFoldDB" id="A0A7S1G4P6"/>
<keyword evidence="1" id="KW-0472">Membrane</keyword>